<name>A0A699RJH4_TANCI</name>
<accession>A0A699RJH4</accession>
<reference evidence="1" key="1">
    <citation type="journal article" date="2019" name="Sci. Rep.">
        <title>Draft genome of Tanacetum cinerariifolium, the natural source of mosquito coil.</title>
        <authorList>
            <person name="Yamashiro T."/>
            <person name="Shiraishi A."/>
            <person name="Satake H."/>
            <person name="Nakayama K."/>
        </authorList>
    </citation>
    <scope>NUCLEOTIDE SEQUENCE</scope>
</reference>
<evidence type="ECO:0000313" key="1">
    <source>
        <dbReference type="EMBL" id="GFC86590.1"/>
    </source>
</evidence>
<feature type="non-terminal residue" evidence="1">
    <location>
        <position position="1"/>
    </location>
</feature>
<organism evidence="1">
    <name type="scientific">Tanacetum cinerariifolium</name>
    <name type="common">Dalmatian daisy</name>
    <name type="synonym">Chrysanthemum cinerariifolium</name>
    <dbReference type="NCBI Taxonomy" id="118510"/>
    <lineage>
        <taxon>Eukaryota</taxon>
        <taxon>Viridiplantae</taxon>
        <taxon>Streptophyta</taxon>
        <taxon>Embryophyta</taxon>
        <taxon>Tracheophyta</taxon>
        <taxon>Spermatophyta</taxon>
        <taxon>Magnoliopsida</taxon>
        <taxon>eudicotyledons</taxon>
        <taxon>Gunneridae</taxon>
        <taxon>Pentapetalae</taxon>
        <taxon>asterids</taxon>
        <taxon>campanulids</taxon>
        <taxon>Asterales</taxon>
        <taxon>Asteraceae</taxon>
        <taxon>Asteroideae</taxon>
        <taxon>Anthemideae</taxon>
        <taxon>Anthemidinae</taxon>
        <taxon>Tanacetum</taxon>
    </lineage>
</organism>
<sequence length="104" mass="11367">YYLLTVEQIDPRLPCHLEIDPRDVAEEEALTTLEGINTRVTKLAAVQEQDTQDIYEVMEDTQATLTTQLSSLQGHLATALGKIRALQAREQARAGAPEGASSST</sequence>
<proteinExistence type="predicted"/>
<dbReference type="AlphaFoldDB" id="A0A699RJH4"/>
<comment type="caution">
    <text evidence="1">The sequence shown here is derived from an EMBL/GenBank/DDBJ whole genome shotgun (WGS) entry which is preliminary data.</text>
</comment>
<gene>
    <name evidence="1" type="ORF">Tci_858560</name>
</gene>
<protein>
    <submittedName>
        <fullName evidence="1">Uncharacterized protein</fullName>
    </submittedName>
</protein>
<dbReference type="EMBL" id="BKCJ011105991">
    <property type="protein sequence ID" value="GFC86590.1"/>
    <property type="molecule type" value="Genomic_DNA"/>
</dbReference>